<proteinExistence type="inferred from homology"/>
<sequence length="319" mass="33601">MQGKAWKIGLIALAGLASLSLFVGVIDVAPTDLLRDREALQLVLLSRVPRTLAVLITGATLAVSGTLMQQIARNRFVEPMTAGTGQGAALGILLVTLFIPTAPLALRMTGAALTALIASIGFLLIVRRLPPSQPLLVPLVGLVYGGLMGAGVTFIAYQGDLMQYIEVWMSGEFSGVLKGRYELLWIAALAAALTYIIADQFAIVGLGRTAAVNLGLNYGQVVLLGLIAISIVTALTVVTVGMIPFVGLVVPNIISRRYGDNLRGTLPIVALMGGSMVLVCDILGRVLRYPYEVPVGTVFGVIGAVIFLYLLNVRPKHAG</sequence>
<evidence type="ECO:0000256" key="6">
    <source>
        <dbReference type="ARBA" id="ARBA00022989"/>
    </source>
</evidence>
<keyword evidence="5 8" id="KW-0812">Transmembrane</keyword>
<dbReference type="PANTHER" id="PTHR30472:SF27">
    <property type="entry name" value="PETROBACTIN IMPORT SYSTEM PERMEASE PROTEIN YCLN"/>
    <property type="match status" value="1"/>
</dbReference>
<dbReference type="Gene3D" id="1.10.3470.10">
    <property type="entry name" value="ABC transporter involved in vitamin B12 uptake, BtuC"/>
    <property type="match status" value="1"/>
</dbReference>
<feature type="transmembrane region" description="Helical" evidence="8">
    <location>
        <begin position="80"/>
        <end position="99"/>
    </location>
</feature>
<keyword evidence="7 8" id="KW-0472">Membrane</keyword>
<evidence type="ECO:0000313" key="10">
    <source>
        <dbReference type="EMBL" id="CUH73155.1"/>
    </source>
</evidence>
<dbReference type="Pfam" id="PF01032">
    <property type="entry name" value="FecCD"/>
    <property type="match status" value="1"/>
</dbReference>
<reference evidence="9 11" key="2">
    <citation type="submission" date="2015-09" db="EMBL/GenBank/DDBJ databases">
        <authorList>
            <person name="Rodrigo-Torres L."/>
            <person name="Arahal D.R."/>
        </authorList>
    </citation>
    <scope>NUCLEOTIDE SEQUENCE [LARGE SCALE GENOMIC DNA]</scope>
    <source>
        <strain evidence="9 11">CECT 5118</strain>
    </source>
</reference>
<evidence type="ECO:0000313" key="9">
    <source>
        <dbReference type="EMBL" id="CUH69751.1"/>
    </source>
</evidence>
<name>A0A0P1G6Y7_9RHOB</name>
<dbReference type="AlphaFoldDB" id="A0A0P1G6Y7"/>
<keyword evidence="4" id="KW-1003">Cell membrane</keyword>
<comment type="subcellular location">
    <subcellularLocation>
        <location evidence="1">Cell membrane</location>
        <topology evidence="1">Multi-pass membrane protein</topology>
    </subcellularLocation>
</comment>
<keyword evidence="6 8" id="KW-1133">Transmembrane helix</keyword>
<gene>
    <name evidence="10" type="primary">hmuU_1</name>
    <name evidence="9" type="synonym">hmuU_3</name>
    <name evidence="9" type="ORF">TL5118_03721</name>
    <name evidence="10" type="ORF">TL5120_02962</name>
</gene>
<keyword evidence="11" id="KW-1185">Reference proteome</keyword>
<comment type="similarity">
    <text evidence="2">Belongs to the binding-protein-dependent transport system permease family. FecCD subfamily.</text>
</comment>
<evidence type="ECO:0000256" key="5">
    <source>
        <dbReference type="ARBA" id="ARBA00022692"/>
    </source>
</evidence>
<feature type="transmembrane region" description="Helical" evidence="8">
    <location>
        <begin position="293"/>
        <end position="311"/>
    </location>
</feature>
<accession>A0A0P1G6Y7</accession>
<evidence type="ECO:0000313" key="11">
    <source>
        <dbReference type="Proteomes" id="UP000051086"/>
    </source>
</evidence>
<dbReference type="GO" id="GO:0005886">
    <property type="term" value="C:plasma membrane"/>
    <property type="evidence" value="ECO:0007669"/>
    <property type="project" value="UniProtKB-SubCell"/>
</dbReference>
<evidence type="ECO:0000256" key="2">
    <source>
        <dbReference type="ARBA" id="ARBA00007935"/>
    </source>
</evidence>
<dbReference type="EMBL" id="CYSB01000040">
    <property type="protein sequence ID" value="CUH69751.1"/>
    <property type="molecule type" value="Genomic_DNA"/>
</dbReference>
<evidence type="ECO:0000256" key="1">
    <source>
        <dbReference type="ARBA" id="ARBA00004651"/>
    </source>
</evidence>
<keyword evidence="3" id="KW-0813">Transport</keyword>
<dbReference type="OrthoDB" id="9811975at2"/>
<reference evidence="10 12" key="1">
    <citation type="submission" date="2015-09" db="EMBL/GenBank/DDBJ databases">
        <authorList>
            <consortium name="Swine Surveillance"/>
        </authorList>
    </citation>
    <scope>NUCLEOTIDE SEQUENCE [LARGE SCALE GENOMIC DNA]</scope>
    <source>
        <strain evidence="10 12">5120</strain>
    </source>
</reference>
<dbReference type="GO" id="GO:0033214">
    <property type="term" value="P:siderophore-iron import into cell"/>
    <property type="evidence" value="ECO:0007669"/>
    <property type="project" value="TreeGrafter"/>
</dbReference>
<organism evidence="10 12">
    <name type="scientific">Thalassovita autumnalis</name>
    <dbReference type="NCBI Taxonomy" id="2072972"/>
    <lineage>
        <taxon>Bacteria</taxon>
        <taxon>Pseudomonadati</taxon>
        <taxon>Pseudomonadota</taxon>
        <taxon>Alphaproteobacteria</taxon>
        <taxon>Rhodobacterales</taxon>
        <taxon>Roseobacteraceae</taxon>
        <taxon>Thalassovita</taxon>
    </lineage>
</organism>
<evidence type="ECO:0000256" key="4">
    <source>
        <dbReference type="ARBA" id="ARBA00022475"/>
    </source>
</evidence>
<feature type="transmembrane region" description="Helical" evidence="8">
    <location>
        <begin position="48"/>
        <end position="68"/>
    </location>
</feature>
<evidence type="ECO:0000256" key="3">
    <source>
        <dbReference type="ARBA" id="ARBA00022448"/>
    </source>
</evidence>
<dbReference type="Proteomes" id="UP000051086">
    <property type="component" value="Unassembled WGS sequence"/>
</dbReference>
<dbReference type="PANTHER" id="PTHR30472">
    <property type="entry name" value="FERRIC ENTEROBACTIN TRANSPORT SYSTEM PERMEASE PROTEIN"/>
    <property type="match status" value="1"/>
</dbReference>
<dbReference type="GO" id="GO:0022857">
    <property type="term" value="F:transmembrane transporter activity"/>
    <property type="evidence" value="ECO:0007669"/>
    <property type="project" value="InterPro"/>
</dbReference>
<dbReference type="SUPFAM" id="SSF81345">
    <property type="entry name" value="ABC transporter involved in vitamin B12 uptake, BtuC"/>
    <property type="match status" value="1"/>
</dbReference>
<evidence type="ECO:0000313" key="12">
    <source>
        <dbReference type="Proteomes" id="UP000051887"/>
    </source>
</evidence>
<evidence type="ECO:0000256" key="8">
    <source>
        <dbReference type="SAM" id="Phobius"/>
    </source>
</evidence>
<dbReference type="EMBL" id="CYSC01000035">
    <property type="protein sequence ID" value="CUH73155.1"/>
    <property type="molecule type" value="Genomic_DNA"/>
</dbReference>
<protein>
    <submittedName>
        <fullName evidence="10">Hemin transport system permease protein HmuU</fullName>
    </submittedName>
</protein>
<dbReference type="CDD" id="cd06550">
    <property type="entry name" value="TM_ABC_iron-siderophores_like"/>
    <property type="match status" value="1"/>
</dbReference>
<evidence type="ECO:0000256" key="7">
    <source>
        <dbReference type="ARBA" id="ARBA00023136"/>
    </source>
</evidence>
<dbReference type="InterPro" id="IPR037294">
    <property type="entry name" value="ABC_BtuC-like"/>
</dbReference>
<feature type="transmembrane region" description="Helical" evidence="8">
    <location>
        <begin position="179"/>
        <end position="198"/>
    </location>
</feature>
<feature type="transmembrane region" description="Helical" evidence="8">
    <location>
        <begin position="266"/>
        <end position="287"/>
    </location>
</feature>
<dbReference type="InterPro" id="IPR000522">
    <property type="entry name" value="ABC_transptr_permease_BtuC"/>
</dbReference>
<feature type="transmembrane region" description="Helical" evidence="8">
    <location>
        <begin position="105"/>
        <end position="126"/>
    </location>
</feature>
<dbReference type="Proteomes" id="UP000051887">
    <property type="component" value="Unassembled WGS sequence"/>
</dbReference>
<dbReference type="RefSeq" id="WP_058244303.1">
    <property type="nucleotide sequence ID" value="NZ_CYSB01000040.1"/>
</dbReference>
<feature type="transmembrane region" description="Helical" evidence="8">
    <location>
        <begin position="135"/>
        <end position="159"/>
    </location>
</feature>